<feature type="region of interest" description="Disordered" evidence="1">
    <location>
        <begin position="92"/>
        <end position="114"/>
    </location>
</feature>
<accession>A0A9W9CV36</accession>
<comment type="caution">
    <text evidence="3">The sequence shown here is derived from an EMBL/GenBank/DDBJ whole genome shotgun (WGS) entry which is preliminary data.</text>
</comment>
<dbReference type="Proteomes" id="UP001140453">
    <property type="component" value="Unassembled WGS sequence"/>
</dbReference>
<feature type="region of interest" description="Disordered" evidence="1">
    <location>
        <begin position="555"/>
        <end position="615"/>
    </location>
</feature>
<feature type="region of interest" description="Disordered" evidence="1">
    <location>
        <begin position="216"/>
        <end position="260"/>
    </location>
</feature>
<dbReference type="OrthoDB" id="5240840at2759"/>
<feature type="compositionally biased region" description="Low complexity" evidence="1">
    <location>
        <begin position="216"/>
        <end position="227"/>
    </location>
</feature>
<feature type="transmembrane region" description="Helical" evidence="2">
    <location>
        <begin position="120"/>
        <end position="143"/>
    </location>
</feature>
<feature type="compositionally biased region" description="Polar residues" evidence="1">
    <location>
        <begin position="232"/>
        <end position="254"/>
    </location>
</feature>
<keyword evidence="2" id="KW-0812">Transmembrane</keyword>
<evidence type="ECO:0000256" key="2">
    <source>
        <dbReference type="SAM" id="Phobius"/>
    </source>
</evidence>
<evidence type="ECO:0000313" key="3">
    <source>
        <dbReference type="EMBL" id="KAJ4388172.1"/>
    </source>
</evidence>
<organism evidence="3 4">
    <name type="scientific">Gnomoniopsis smithogilvyi</name>
    <dbReference type="NCBI Taxonomy" id="1191159"/>
    <lineage>
        <taxon>Eukaryota</taxon>
        <taxon>Fungi</taxon>
        <taxon>Dikarya</taxon>
        <taxon>Ascomycota</taxon>
        <taxon>Pezizomycotina</taxon>
        <taxon>Sordariomycetes</taxon>
        <taxon>Sordariomycetidae</taxon>
        <taxon>Diaporthales</taxon>
        <taxon>Gnomoniaceae</taxon>
        <taxon>Gnomoniopsis</taxon>
    </lineage>
</organism>
<keyword evidence="4" id="KW-1185">Reference proteome</keyword>
<evidence type="ECO:0000313" key="4">
    <source>
        <dbReference type="Proteomes" id="UP001140453"/>
    </source>
</evidence>
<feature type="region of interest" description="Disordered" evidence="1">
    <location>
        <begin position="32"/>
        <end position="69"/>
    </location>
</feature>
<dbReference type="CDD" id="cd12087">
    <property type="entry name" value="TM_EGFR-like"/>
    <property type="match status" value="1"/>
</dbReference>
<evidence type="ECO:0000256" key="1">
    <source>
        <dbReference type="SAM" id="MobiDB-lite"/>
    </source>
</evidence>
<keyword evidence="2" id="KW-1133">Transmembrane helix</keyword>
<reference evidence="3" key="1">
    <citation type="submission" date="2022-10" db="EMBL/GenBank/DDBJ databases">
        <title>Tapping the CABI collections for fungal endophytes: first genome assemblies for Collariella, Neodidymelliopsis, Ascochyta clinopodiicola, Didymella pomorum, Didymosphaeria variabile, Neocosmospora piperis and Neocucurbitaria cava.</title>
        <authorList>
            <person name="Hill R."/>
        </authorList>
    </citation>
    <scope>NUCLEOTIDE SEQUENCE</scope>
    <source>
        <strain evidence="3">IMI 355082</strain>
    </source>
</reference>
<name>A0A9W9CV36_9PEZI</name>
<sequence>MYCVAENRHQHTDEYDKHVFYVSDFYNLNSPSGAGTRGPLTTTPLTTATPAAATTTSASSQAAQSEVLGSGNTTPFITTGLATSTAGANAQATSGAGLSSSSSATGLGSKNGSNGNGSTIAVAGGVIGGVALISLIAFFIWFWRRRLSKKRRDTLLTPLSADPSFGRDVRGEKGPYLIHRDSIGPTPRATKVKAALRAQYGRVRGRFDNIARSASVRSASSHASGRSVDMNRGNSQFMDASPVNTHSRNNSSALSARDDGDMSIKERIMEMWARFKGSGKQEIAGDEKNDIFAARGISAGAKGRSSPSSRPLANKPDFLTLLNMDDNELDREAQRLRMSRTRGGSEGSGLGGLNLDFGEDPFSDLNSIGSSKQRPGPPMASGANNPFSDANAVVDSIPRKPSTYVADIRRSRGQSVGSVIDMNRAYDIRGLRVVNEEPAGSAAIGAARGQSFYRDSQVSAASFESFATKRDKFRSDPFDLEQLSSQVSGSIPNYTSRAMYDNGGGARVSSSGSISQQYQMSIGSLGAGILARPAAAHTRHLSDTSSKYTSGISEGTLAEWSDPGPDVGPAATRYDASRRSSGADVFNSFNAGNSSSRDGSRRSSRAGSIQMGYAL</sequence>
<feature type="compositionally biased region" description="Low complexity" evidence="1">
    <location>
        <begin position="40"/>
        <end position="65"/>
    </location>
</feature>
<proteinExistence type="predicted"/>
<gene>
    <name evidence="3" type="ORF">N0V93_008779</name>
</gene>
<keyword evidence="2" id="KW-0472">Membrane</keyword>
<protein>
    <submittedName>
        <fullName evidence="3">Uncharacterized protein</fullName>
    </submittedName>
</protein>
<dbReference type="AlphaFoldDB" id="A0A9W9CV36"/>
<dbReference type="EMBL" id="JAPEVB010000005">
    <property type="protein sequence ID" value="KAJ4388172.1"/>
    <property type="molecule type" value="Genomic_DNA"/>
</dbReference>